<organism evidence="1 2">
    <name type="scientific">Nepenthes gracilis</name>
    <name type="common">Slender pitcher plant</name>
    <dbReference type="NCBI Taxonomy" id="150966"/>
    <lineage>
        <taxon>Eukaryota</taxon>
        <taxon>Viridiplantae</taxon>
        <taxon>Streptophyta</taxon>
        <taxon>Embryophyta</taxon>
        <taxon>Tracheophyta</taxon>
        <taxon>Spermatophyta</taxon>
        <taxon>Magnoliopsida</taxon>
        <taxon>eudicotyledons</taxon>
        <taxon>Gunneridae</taxon>
        <taxon>Pentapetalae</taxon>
        <taxon>Caryophyllales</taxon>
        <taxon>Nepenthaceae</taxon>
        <taxon>Nepenthes</taxon>
    </lineage>
</organism>
<comment type="caution">
    <text evidence="1">The sequence shown here is derived from an EMBL/GenBank/DDBJ whole genome shotgun (WGS) entry which is preliminary data.</text>
</comment>
<reference evidence="1" key="1">
    <citation type="submission" date="2023-05" db="EMBL/GenBank/DDBJ databases">
        <title>Nepenthes gracilis genome sequencing.</title>
        <authorList>
            <person name="Fukushima K."/>
        </authorList>
    </citation>
    <scope>NUCLEOTIDE SEQUENCE</scope>
    <source>
        <strain evidence="1">SING2019-196</strain>
    </source>
</reference>
<dbReference type="EMBL" id="BSYO01000044">
    <property type="protein sequence ID" value="GMH31924.1"/>
    <property type="molecule type" value="Genomic_DNA"/>
</dbReference>
<accession>A0AAD3TMM8</accession>
<protein>
    <submittedName>
        <fullName evidence="1">Uncharacterized protein</fullName>
    </submittedName>
</protein>
<gene>
    <name evidence="1" type="ORF">Nepgr_033768</name>
</gene>
<evidence type="ECO:0000313" key="2">
    <source>
        <dbReference type="Proteomes" id="UP001279734"/>
    </source>
</evidence>
<sequence length="282" mass="28807">MPSQSTDSDPIQTSYAVCSASARNVPEEVGALSGSMKDEPAIVVTNAVHSLDVGAPFVADHAAGSPHRPLISTGVDGDAISDELGLNPSADGSTPESIARIARKYSLADVVDGLLNKAPFDFQEVRSIPLSSCPVKGSEASVAEAEMICDSGRGLELALPNVDPYAGDPLSDDYGILQSPDHHMPCCSMASCAPVGPSSGNVAAVQGLSPCNPCSGDPAGLATIPSPAPVIGCSYMNSEPLVSVSMDSGSGGGPAKSCANPVAVQWAMRLIYRLCLNWITLP</sequence>
<name>A0AAD3TMM8_NEPGR</name>
<dbReference type="Proteomes" id="UP001279734">
    <property type="component" value="Unassembled WGS sequence"/>
</dbReference>
<dbReference type="AlphaFoldDB" id="A0AAD3TMM8"/>
<evidence type="ECO:0000313" key="1">
    <source>
        <dbReference type="EMBL" id="GMH31924.1"/>
    </source>
</evidence>
<keyword evidence="2" id="KW-1185">Reference proteome</keyword>
<proteinExistence type="predicted"/>